<accession>A0A7Z9CFY4</accession>
<evidence type="ECO:0000256" key="1">
    <source>
        <dbReference type="SAM" id="Coils"/>
    </source>
</evidence>
<comment type="caution">
    <text evidence="3">The sequence shown here is derived from an EMBL/GenBank/DDBJ whole genome shotgun (WGS) entry which is preliminary data.</text>
</comment>
<keyword evidence="2" id="KW-0812">Transmembrane</keyword>
<organism evidence="3 4">
    <name type="scientific">Bergeyella zoohelcum</name>
    <dbReference type="NCBI Taxonomy" id="1015"/>
    <lineage>
        <taxon>Bacteria</taxon>
        <taxon>Pseudomonadati</taxon>
        <taxon>Bacteroidota</taxon>
        <taxon>Flavobacteriia</taxon>
        <taxon>Flavobacteriales</taxon>
        <taxon>Weeksellaceae</taxon>
        <taxon>Bergeyella</taxon>
    </lineage>
</organism>
<feature type="coiled-coil region" evidence="1">
    <location>
        <begin position="112"/>
        <end position="159"/>
    </location>
</feature>
<dbReference type="EMBL" id="UYIV01000001">
    <property type="protein sequence ID" value="VDH04083.1"/>
    <property type="molecule type" value="Genomic_DNA"/>
</dbReference>
<evidence type="ECO:0000256" key="2">
    <source>
        <dbReference type="SAM" id="Phobius"/>
    </source>
</evidence>
<keyword evidence="1" id="KW-0175">Coiled coil</keyword>
<keyword evidence="2" id="KW-1133">Transmembrane helix</keyword>
<reference evidence="3 4" key="1">
    <citation type="submission" date="2018-11" db="EMBL/GenBank/DDBJ databases">
        <authorList>
            <consortium name="Pathogen Informatics"/>
        </authorList>
    </citation>
    <scope>NUCLEOTIDE SEQUENCE [LARGE SCALE GENOMIC DNA]</scope>
    <source>
        <strain evidence="3 4">NCTC12929</strain>
    </source>
</reference>
<dbReference type="RefSeq" id="WP_125151208.1">
    <property type="nucleotide sequence ID" value="NZ_UYIV01000001.1"/>
</dbReference>
<feature type="transmembrane region" description="Helical" evidence="2">
    <location>
        <begin position="15"/>
        <end position="33"/>
    </location>
</feature>
<dbReference type="AlphaFoldDB" id="A0A7Z9CFY4"/>
<feature type="transmembrane region" description="Helical" evidence="2">
    <location>
        <begin position="45"/>
        <end position="64"/>
    </location>
</feature>
<keyword evidence="2" id="KW-0472">Membrane</keyword>
<sequence>MENQQSTKKWYEKRGLLILLFFIFPPLGIYGMLQRKTATWKKVVYILPSAFISLFLAMGIYASLTMDKYATAIDYYNKKDYENAYYYFSRVSSDDKNYDDAIAKIEELKPIVDSINLEKEKMEKAVAEEKRLAKEQKELAKEQKELEKEQKEREKAIAKNPVLVYPEIQQKFIKVIEDMEKEYEDAPNELKKSAVRAKRGKFIKEVLGNTRSFNNWIVKVRSLETTSNGKAIFLVKIDGTSIDMGTTNNEFSDIFENTLIDQSSPLYNIIAELNKGDKVLVSGTFLPSDRNELDYIEEYSITEKGSMTAPHFAVRFKTITKQ</sequence>
<dbReference type="Proteomes" id="UP000270205">
    <property type="component" value="Unassembled WGS sequence"/>
</dbReference>
<evidence type="ECO:0000313" key="3">
    <source>
        <dbReference type="EMBL" id="VDH04083.1"/>
    </source>
</evidence>
<gene>
    <name evidence="3" type="ORF">NCTC12929_01267</name>
</gene>
<proteinExistence type="predicted"/>
<name>A0A7Z9CFY4_9FLAO</name>
<protein>
    <submittedName>
        <fullName evidence="3">Uncharacterized protein</fullName>
    </submittedName>
</protein>
<evidence type="ECO:0000313" key="4">
    <source>
        <dbReference type="Proteomes" id="UP000270205"/>
    </source>
</evidence>